<evidence type="ECO:0000313" key="2">
    <source>
        <dbReference type="EMBL" id="RKF71579.1"/>
    </source>
</evidence>
<evidence type="ECO:0000313" key="3">
    <source>
        <dbReference type="Proteomes" id="UP000285326"/>
    </source>
</evidence>
<name>A0A420IAL5_9PEZI</name>
<dbReference type="Proteomes" id="UP000285326">
    <property type="component" value="Unassembled WGS sequence"/>
</dbReference>
<comment type="caution">
    <text evidence="2">The sequence shown here is derived from an EMBL/GenBank/DDBJ whole genome shotgun (WGS) entry which is preliminary data.</text>
</comment>
<protein>
    <submittedName>
        <fullName evidence="2">Uncharacterized protein</fullName>
    </submittedName>
</protein>
<feature type="compositionally biased region" description="Basic and acidic residues" evidence="1">
    <location>
        <begin position="53"/>
        <end position="72"/>
    </location>
</feature>
<proteinExistence type="predicted"/>
<organism evidence="2 3">
    <name type="scientific">Golovinomyces cichoracearum</name>
    <dbReference type="NCBI Taxonomy" id="62708"/>
    <lineage>
        <taxon>Eukaryota</taxon>
        <taxon>Fungi</taxon>
        <taxon>Dikarya</taxon>
        <taxon>Ascomycota</taxon>
        <taxon>Pezizomycotina</taxon>
        <taxon>Leotiomycetes</taxon>
        <taxon>Erysiphales</taxon>
        <taxon>Erysiphaceae</taxon>
        <taxon>Golovinomyces</taxon>
    </lineage>
</organism>
<dbReference type="EMBL" id="MCBS01025075">
    <property type="protein sequence ID" value="RKF71579.1"/>
    <property type="molecule type" value="Genomic_DNA"/>
</dbReference>
<evidence type="ECO:0000256" key="1">
    <source>
        <dbReference type="SAM" id="MobiDB-lite"/>
    </source>
</evidence>
<sequence>MGQYYGVEHDLQQGSFIEAPSMRERSGSSSATVHRAASSALAEPLASTSQCRSELKARTTVEHEGEHARWGL</sequence>
<dbReference type="AlphaFoldDB" id="A0A420IAL5"/>
<reference evidence="2 3" key="1">
    <citation type="journal article" date="2018" name="BMC Genomics">
        <title>Comparative genome analyses reveal sequence features reflecting distinct modes of host-adaptation between dicot and monocot powdery mildew.</title>
        <authorList>
            <person name="Wu Y."/>
            <person name="Ma X."/>
            <person name="Pan Z."/>
            <person name="Kale S.D."/>
            <person name="Song Y."/>
            <person name="King H."/>
            <person name="Zhang Q."/>
            <person name="Presley C."/>
            <person name="Deng X."/>
            <person name="Wei C.I."/>
            <person name="Xiao S."/>
        </authorList>
    </citation>
    <scope>NUCLEOTIDE SEQUENCE [LARGE SCALE GENOMIC DNA]</scope>
    <source>
        <strain evidence="2">UMSG1</strain>
    </source>
</reference>
<accession>A0A420IAL5</accession>
<feature type="region of interest" description="Disordered" evidence="1">
    <location>
        <begin position="21"/>
        <end position="72"/>
    </location>
</feature>
<feature type="compositionally biased region" description="Low complexity" evidence="1">
    <location>
        <begin position="36"/>
        <end position="49"/>
    </location>
</feature>
<gene>
    <name evidence="2" type="ORF">GcM1_250015</name>
</gene>